<dbReference type="Proteomes" id="UP001233172">
    <property type="component" value="Unassembled WGS sequence"/>
</dbReference>
<protein>
    <submittedName>
        <fullName evidence="2">Uncharacterized protein</fullName>
    </submittedName>
</protein>
<dbReference type="EMBL" id="JASAOG010000119">
    <property type="protein sequence ID" value="KAK0050002.1"/>
    <property type="molecule type" value="Genomic_DNA"/>
</dbReference>
<keyword evidence="1" id="KW-0812">Transmembrane</keyword>
<evidence type="ECO:0000313" key="3">
    <source>
        <dbReference type="Proteomes" id="UP001233172"/>
    </source>
</evidence>
<comment type="caution">
    <text evidence="2">The sequence shown here is derived from an EMBL/GenBank/DDBJ whole genome shotgun (WGS) entry which is preliminary data.</text>
</comment>
<dbReference type="AlphaFoldDB" id="A0AAD8B9C8"/>
<keyword evidence="1" id="KW-1133">Transmembrane helix</keyword>
<keyword evidence="3" id="KW-1185">Reference proteome</keyword>
<name>A0AAD8B9C8_BIOPF</name>
<reference evidence="2" key="1">
    <citation type="journal article" date="2023" name="PLoS Negl. Trop. Dis.">
        <title>A genome sequence for Biomphalaria pfeifferi, the major vector snail for the human-infecting parasite Schistosoma mansoni.</title>
        <authorList>
            <person name="Bu L."/>
            <person name="Lu L."/>
            <person name="Laidemitt M.R."/>
            <person name="Zhang S.M."/>
            <person name="Mutuku M."/>
            <person name="Mkoji G."/>
            <person name="Steinauer M."/>
            <person name="Loker E.S."/>
        </authorList>
    </citation>
    <scope>NUCLEOTIDE SEQUENCE</scope>
    <source>
        <strain evidence="2">KasaAsao</strain>
    </source>
</reference>
<evidence type="ECO:0000313" key="2">
    <source>
        <dbReference type="EMBL" id="KAK0050002.1"/>
    </source>
</evidence>
<sequence>MPSRPLVSSISGHLLPPFYGPLRSPFSGPLLYHSIGLLLSSFSGPLAVTILWIFAAAYSAIVLKILEYDFDMMFSMKLSLYYF</sequence>
<gene>
    <name evidence="2" type="ORF">Bpfe_020553</name>
</gene>
<keyword evidence="1" id="KW-0472">Membrane</keyword>
<accession>A0AAD8B9C8</accession>
<reference evidence="2" key="2">
    <citation type="submission" date="2023-04" db="EMBL/GenBank/DDBJ databases">
        <authorList>
            <person name="Bu L."/>
            <person name="Lu L."/>
            <person name="Laidemitt M.R."/>
            <person name="Zhang S.M."/>
            <person name="Mutuku M."/>
            <person name="Mkoji G."/>
            <person name="Steinauer M."/>
            <person name="Loker E.S."/>
        </authorList>
    </citation>
    <scope>NUCLEOTIDE SEQUENCE</scope>
    <source>
        <strain evidence="2">KasaAsao</strain>
        <tissue evidence="2">Whole Snail</tissue>
    </source>
</reference>
<feature type="transmembrane region" description="Helical" evidence="1">
    <location>
        <begin position="46"/>
        <end position="66"/>
    </location>
</feature>
<evidence type="ECO:0000256" key="1">
    <source>
        <dbReference type="SAM" id="Phobius"/>
    </source>
</evidence>
<proteinExistence type="predicted"/>
<organism evidence="2 3">
    <name type="scientific">Biomphalaria pfeifferi</name>
    <name type="common">Bloodfluke planorb</name>
    <name type="synonym">Freshwater snail</name>
    <dbReference type="NCBI Taxonomy" id="112525"/>
    <lineage>
        <taxon>Eukaryota</taxon>
        <taxon>Metazoa</taxon>
        <taxon>Spiralia</taxon>
        <taxon>Lophotrochozoa</taxon>
        <taxon>Mollusca</taxon>
        <taxon>Gastropoda</taxon>
        <taxon>Heterobranchia</taxon>
        <taxon>Euthyneura</taxon>
        <taxon>Panpulmonata</taxon>
        <taxon>Hygrophila</taxon>
        <taxon>Lymnaeoidea</taxon>
        <taxon>Planorbidae</taxon>
        <taxon>Biomphalaria</taxon>
    </lineage>
</organism>